<feature type="transmembrane region" description="Helical" evidence="1">
    <location>
        <begin position="115"/>
        <end position="141"/>
    </location>
</feature>
<proteinExistence type="predicted"/>
<evidence type="ECO:0000256" key="1">
    <source>
        <dbReference type="SAM" id="Phobius"/>
    </source>
</evidence>
<protein>
    <recommendedName>
        <fullName evidence="4">DUF2189 domain-containing protein</fullName>
    </recommendedName>
</protein>
<feature type="transmembrane region" description="Helical" evidence="1">
    <location>
        <begin position="64"/>
        <end position="87"/>
    </location>
</feature>
<keyword evidence="3" id="KW-1185">Reference proteome</keyword>
<organism evidence="2 3">
    <name type="scientific">Candidatus Thiodiazotropha endolucinida</name>
    <dbReference type="NCBI Taxonomy" id="1655433"/>
    <lineage>
        <taxon>Bacteria</taxon>
        <taxon>Pseudomonadati</taxon>
        <taxon>Pseudomonadota</taxon>
        <taxon>Gammaproteobacteria</taxon>
        <taxon>Chromatiales</taxon>
        <taxon>Sedimenticolaceae</taxon>
        <taxon>Candidatus Thiodiazotropha</taxon>
    </lineage>
</organism>
<dbReference type="OrthoDB" id="5621705at2"/>
<keyword evidence="1" id="KW-0472">Membrane</keyword>
<evidence type="ECO:0008006" key="4">
    <source>
        <dbReference type="Google" id="ProtNLM"/>
    </source>
</evidence>
<evidence type="ECO:0000313" key="2">
    <source>
        <dbReference type="EMBL" id="ODJ88584.1"/>
    </source>
</evidence>
<keyword evidence="1" id="KW-1133">Transmembrane helix</keyword>
<accession>A0A7Z1AGY0</accession>
<keyword evidence="1" id="KW-0812">Transmembrane</keyword>
<dbReference type="Proteomes" id="UP000094769">
    <property type="component" value="Unassembled WGS sequence"/>
</dbReference>
<dbReference type="EMBL" id="MARB01000005">
    <property type="protein sequence ID" value="ODJ88584.1"/>
    <property type="molecule type" value="Genomic_DNA"/>
</dbReference>
<evidence type="ECO:0000313" key="3">
    <source>
        <dbReference type="Proteomes" id="UP000094769"/>
    </source>
</evidence>
<reference evidence="2 3" key="1">
    <citation type="submission" date="2016-06" db="EMBL/GenBank/DDBJ databases">
        <title>Genome sequence of endosymbiont of Candidatus Endolucinida thiodiazotropha.</title>
        <authorList>
            <person name="Poehlein A."/>
            <person name="Koenig S."/>
            <person name="Heiden S.E."/>
            <person name="Thuermer A."/>
            <person name="Voget S."/>
            <person name="Daniel R."/>
            <person name="Markert S."/>
            <person name="Gros O."/>
            <person name="Schweder T."/>
        </authorList>
    </citation>
    <scope>NUCLEOTIDE SEQUENCE [LARGE SCALE GENOMIC DNA]</scope>
    <source>
        <strain evidence="2 3">COS</strain>
    </source>
</reference>
<feature type="transmembrane region" description="Helical" evidence="1">
    <location>
        <begin position="209"/>
        <end position="237"/>
    </location>
</feature>
<feature type="transmembrane region" description="Helical" evidence="1">
    <location>
        <begin position="39"/>
        <end position="58"/>
    </location>
</feature>
<dbReference type="AlphaFoldDB" id="A0A7Z1AGY0"/>
<dbReference type="RefSeq" id="WP_069121951.1">
    <property type="nucleotide sequence ID" value="NZ_MARB01000005.1"/>
</dbReference>
<dbReference type="Pfam" id="PF09955">
    <property type="entry name" value="DUF2189"/>
    <property type="match status" value="1"/>
</dbReference>
<dbReference type="InterPro" id="IPR018692">
    <property type="entry name" value="DUF2189"/>
</dbReference>
<sequence>MDTTYAETHRSEKTPEIRTLSVTAPYEWLRIGWKDFRQAILPSLTLGLLFVVAGYVLVSASWNLPLLTITFVTGFLLVAPALALGFYEMSRRIHEGKSVGFNSLIYSWKNHGWSVLLFGLVLGVVMVAWGRVTGLLVALSLPVIGPFSDLLSWQALTDPGFIVLYMVVGFVLAAVVFSLSVVSIPMLIDRKVDVLTAAMTSLRAVAKNLGVMFRWAFIIALLTILGMFTAFIGLLIIMPLLGHASWHAYKQTVAD</sequence>
<name>A0A7Z1AGY0_9GAMM</name>
<feature type="transmembrane region" description="Helical" evidence="1">
    <location>
        <begin position="161"/>
        <end position="188"/>
    </location>
</feature>
<comment type="caution">
    <text evidence="2">The sequence shown here is derived from an EMBL/GenBank/DDBJ whole genome shotgun (WGS) entry which is preliminary data.</text>
</comment>
<gene>
    <name evidence="2" type="ORF">CODIS_11330</name>
</gene>